<dbReference type="VEuPathDB" id="FungiDB:PV07_04057"/>
<dbReference type="HOGENOM" id="CLU_1562721_0_0_1"/>
<accession>A0A0D1ZWK9</accession>
<protein>
    <submittedName>
        <fullName evidence="1">Uncharacterized protein</fullName>
    </submittedName>
</protein>
<dbReference type="Proteomes" id="UP000054466">
    <property type="component" value="Unassembled WGS sequence"/>
</dbReference>
<name>A0A0D1ZWK9_9EURO</name>
<dbReference type="EMBL" id="KN847041">
    <property type="protein sequence ID" value="KIW32521.1"/>
    <property type="molecule type" value="Genomic_DNA"/>
</dbReference>
<organism evidence="1 2">
    <name type="scientific">Cladophialophora immunda</name>
    <dbReference type="NCBI Taxonomy" id="569365"/>
    <lineage>
        <taxon>Eukaryota</taxon>
        <taxon>Fungi</taxon>
        <taxon>Dikarya</taxon>
        <taxon>Ascomycota</taxon>
        <taxon>Pezizomycotina</taxon>
        <taxon>Eurotiomycetes</taxon>
        <taxon>Chaetothyriomycetidae</taxon>
        <taxon>Chaetothyriales</taxon>
        <taxon>Herpotrichiellaceae</taxon>
        <taxon>Cladophialophora</taxon>
    </lineage>
</organism>
<sequence>MNLPPQAVNDLSKLLRTKSNKKSDEAWKDMVEVYKHEQESDRCARTANDIDAAIAASSAVLPPRFFHTPACSLLRQESLENRIKSKQKFQEALTEHYKASYERGQAATYNEDAQLLDDELKKRKKCCQSQCCNCRACWKNGVKIVGLSAWLPSSVLDVIPEPPLWHWHPHF</sequence>
<dbReference type="AlphaFoldDB" id="A0A0D1ZWK9"/>
<dbReference type="OrthoDB" id="4153522at2759"/>
<evidence type="ECO:0000313" key="2">
    <source>
        <dbReference type="Proteomes" id="UP000054466"/>
    </source>
</evidence>
<dbReference type="RefSeq" id="XP_016252737.1">
    <property type="nucleotide sequence ID" value="XM_016390835.1"/>
</dbReference>
<gene>
    <name evidence="1" type="ORF">PV07_04057</name>
</gene>
<reference evidence="1 2" key="1">
    <citation type="submission" date="2015-01" db="EMBL/GenBank/DDBJ databases">
        <title>The Genome Sequence of Cladophialophora immunda CBS83496.</title>
        <authorList>
            <consortium name="The Broad Institute Genomics Platform"/>
            <person name="Cuomo C."/>
            <person name="de Hoog S."/>
            <person name="Gorbushina A."/>
            <person name="Stielow B."/>
            <person name="Teixiera M."/>
            <person name="Abouelleil A."/>
            <person name="Chapman S.B."/>
            <person name="Priest M."/>
            <person name="Young S.K."/>
            <person name="Wortman J."/>
            <person name="Nusbaum C."/>
            <person name="Birren B."/>
        </authorList>
    </citation>
    <scope>NUCLEOTIDE SEQUENCE [LARGE SCALE GENOMIC DNA]</scope>
    <source>
        <strain evidence="1 2">CBS 83496</strain>
    </source>
</reference>
<dbReference type="GeneID" id="27343251"/>
<proteinExistence type="predicted"/>
<keyword evidence="2" id="KW-1185">Reference proteome</keyword>
<evidence type="ECO:0000313" key="1">
    <source>
        <dbReference type="EMBL" id="KIW32521.1"/>
    </source>
</evidence>